<dbReference type="Pfam" id="PF18293">
    <property type="entry name" value="Caprin-1_dimer"/>
    <property type="match status" value="1"/>
</dbReference>
<evidence type="ECO:0000256" key="3">
    <source>
        <dbReference type="ARBA" id="ARBA00022490"/>
    </source>
</evidence>
<evidence type="ECO:0000313" key="11">
    <source>
        <dbReference type="Proteomes" id="UP000316079"/>
    </source>
</evidence>
<dbReference type="EMBL" id="SRMA01027319">
    <property type="protein sequence ID" value="TRY55516.1"/>
    <property type="molecule type" value="Genomic_DNA"/>
</dbReference>
<comment type="caution">
    <text evidence="10">The sequence shown here is derived from an EMBL/GenBank/DDBJ whole genome shotgun (WGS) entry which is preliminary data.</text>
</comment>
<dbReference type="OrthoDB" id="10062814at2759"/>
<evidence type="ECO:0008006" key="12">
    <source>
        <dbReference type="Google" id="ProtNLM"/>
    </source>
</evidence>
<feature type="domain" description="Cytoplasmic activation/proliferation-associated protein-1 C term" evidence="8">
    <location>
        <begin position="344"/>
        <end position="385"/>
    </location>
</feature>
<keyword evidence="5" id="KW-0694">RNA-binding</keyword>
<dbReference type="PANTHER" id="PTHR22922">
    <property type="entry name" value="GPI-ANCHORED PROTEIN P137"/>
    <property type="match status" value="1"/>
</dbReference>
<evidence type="ECO:0000313" key="10">
    <source>
        <dbReference type="EMBL" id="TRY55516.1"/>
    </source>
</evidence>
<keyword evidence="4" id="KW-0221">Differentiation</keyword>
<dbReference type="Pfam" id="PF12287">
    <property type="entry name" value="Caprin-1_C"/>
    <property type="match status" value="1"/>
</dbReference>
<evidence type="ECO:0000259" key="8">
    <source>
        <dbReference type="Pfam" id="PF12287"/>
    </source>
</evidence>
<keyword evidence="11" id="KW-1185">Reference proteome</keyword>
<evidence type="ECO:0000256" key="6">
    <source>
        <dbReference type="ARBA" id="ARBA00023193"/>
    </source>
</evidence>
<dbReference type="InterPro" id="IPR028816">
    <property type="entry name" value="Caprin"/>
</dbReference>
<evidence type="ECO:0000256" key="4">
    <source>
        <dbReference type="ARBA" id="ARBA00022782"/>
    </source>
</evidence>
<evidence type="ECO:0000256" key="5">
    <source>
        <dbReference type="ARBA" id="ARBA00022884"/>
    </source>
</evidence>
<keyword evidence="6" id="KW-0652">Protein synthesis inhibitor</keyword>
<evidence type="ECO:0000256" key="7">
    <source>
        <dbReference type="SAM" id="MobiDB-lite"/>
    </source>
</evidence>
<dbReference type="STRING" id="623744.A0A553MQQ3"/>
<protein>
    <recommendedName>
        <fullName evidence="12">Caprin-1 dimerization domain-containing protein</fullName>
    </recommendedName>
</protein>
<feature type="region of interest" description="Disordered" evidence="7">
    <location>
        <begin position="235"/>
        <end position="260"/>
    </location>
</feature>
<organism evidence="10 11">
    <name type="scientific">Danionella cerebrum</name>
    <dbReference type="NCBI Taxonomy" id="2873325"/>
    <lineage>
        <taxon>Eukaryota</taxon>
        <taxon>Metazoa</taxon>
        <taxon>Chordata</taxon>
        <taxon>Craniata</taxon>
        <taxon>Vertebrata</taxon>
        <taxon>Euteleostomi</taxon>
        <taxon>Actinopterygii</taxon>
        <taxon>Neopterygii</taxon>
        <taxon>Teleostei</taxon>
        <taxon>Ostariophysi</taxon>
        <taxon>Cypriniformes</taxon>
        <taxon>Danionidae</taxon>
        <taxon>Danioninae</taxon>
        <taxon>Danionella</taxon>
    </lineage>
</organism>
<accession>A0A553MQQ3</accession>
<comment type="similarity">
    <text evidence="2">Belongs to the caprin family.</text>
</comment>
<sequence>MPSVTTGDNAVFATSPDLGCGPSEALKQVLGVIDKKVRNMEKRKSKLDDYQTRKEKGERLNQDQLEALSKAPEVAHNLDFARELQKSFLALNVELQKTVKKAARREQLKREEVERKRLKTVLEVQYLLEQLGEESVRQDLTQASGDGPVLTESELSSLDEFYKLIGSEGDSTVRLAERFDEACMHLWELLEGRDKAVAGTTYKTLKETLDKMLLSGYFDRTQTHQNGMCEEETGAIQAEESSESEEHPVEPEAPAQEYTETIDVEPTEVCTITSKLVTYGFEEASYSNIEKEQGAEWNSSSQVAAILQHPSPAMSPRPVSSEVHTLKPALSTPAADPVVRKQAVQDLMAQMQGTFNFMQDSMLEFEGPPLDPAIVSAQPMTPAQMGCSQG</sequence>
<dbReference type="Proteomes" id="UP000316079">
    <property type="component" value="Unassembled WGS sequence"/>
</dbReference>
<gene>
    <name evidence="10" type="ORF">DNTS_014032</name>
</gene>
<keyword evidence="3" id="KW-0963">Cytoplasm</keyword>
<proteinExistence type="inferred from homology"/>
<evidence type="ECO:0000256" key="1">
    <source>
        <dbReference type="ARBA" id="ARBA00004496"/>
    </source>
</evidence>
<reference evidence="10 11" key="1">
    <citation type="journal article" date="2019" name="Sci. Data">
        <title>Hybrid genome assembly and annotation of Danionella translucida.</title>
        <authorList>
            <person name="Kadobianskyi M."/>
            <person name="Schulze L."/>
            <person name="Schuelke M."/>
            <person name="Judkewitz B."/>
        </authorList>
    </citation>
    <scope>NUCLEOTIDE SEQUENCE [LARGE SCALE GENOMIC DNA]</scope>
    <source>
        <strain evidence="10 11">Bolton</strain>
    </source>
</reference>
<name>A0A553MQQ3_9TELE</name>
<feature type="domain" description="Caprin-1 dimerization" evidence="9">
    <location>
        <begin position="104"/>
        <end position="219"/>
    </location>
</feature>
<dbReference type="GO" id="GO:0030154">
    <property type="term" value="P:cell differentiation"/>
    <property type="evidence" value="ECO:0007669"/>
    <property type="project" value="UniProtKB-KW"/>
</dbReference>
<evidence type="ECO:0000256" key="2">
    <source>
        <dbReference type="ARBA" id="ARBA00007950"/>
    </source>
</evidence>
<comment type="subcellular location">
    <subcellularLocation>
        <location evidence="1">Cytoplasm</location>
    </subcellularLocation>
</comment>
<dbReference type="GO" id="GO:0003723">
    <property type="term" value="F:RNA binding"/>
    <property type="evidence" value="ECO:0007669"/>
    <property type="project" value="UniProtKB-KW"/>
</dbReference>
<evidence type="ECO:0000259" key="9">
    <source>
        <dbReference type="Pfam" id="PF18293"/>
    </source>
</evidence>
<dbReference type="GO" id="GO:0005737">
    <property type="term" value="C:cytoplasm"/>
    <property type="evidence" value="ECO:0007669"/>
    <property type="project" value="UniProtKB-SubCell"/>
</dbReference>
<dbReference type="AlphaFoldDB" id="A0A553MQQ3"/>
<dbReference type="InterPro" id="IPR041637">
    <property type="entry name" value="Caprin-1_dimer"/>
</dbReference>
<dbReference type="GO" id="GO:0017148">
    <property type="term" value="P:negative regulation of translation"/>
    <property type="evidence" value="ECO:0007669"/>
    <property type="project" value="UniProtKB-KW"/>
</dbReference>
<dbReference type="PANTHER" id="PTHR22922:SF3">
    <property type="entry name" value="CAPRIN-1"/>
    <property type="match status" value="1"/>
</dbReference>
<dbReference type="InterPro" id="IPR022070">
    <property type="entry name" value="Caprin-1_C"/>
</dbReference>